<organism evidence="2 3">
    <name type="scientific">Xenorhabdus yunnanensis</name>
    <dbReference type="NCBI Taxonomy" id="3025878"/>
    <lineage>
        <taxon>Bacteria</taxon>
        <taxon>Pseudomonadati</taxon>
        <taxon>Pseudomonadota</taxon>
        <taxon>Gammaproteobacteria</taxon>
        <taxon>Enterobacterales</taxon>
        <taxon>Morganellaceae</taxon>
        <taxon>Xenorhabdus</taxon>
    </lineage>
</organism>
<sequence length="77" mass="8696">MSSRPYKNPQVNLRLPAELKEKVNDLADINGRSANAEMVAAIEYWVNMNHAVPENELPALAQRLARVEAQLDKLIKK</sequence>
<dbReference type="GO" id="GO:0003677">
    <property type="term" value="F:DNA binding"/>
    <property type="evidence" value="ECO:0007669"/>
    <property type="project" value="UniProtKB-KW"/>
</dbReference>
<name>A0ABT5LIV7_9GAMM</name>
<dbReference type="SUPFAM" id="SSF47598">
    <property type="entry name" value="Ribbon-helix-helix"/>
    <property type="match status" value="1"/>
</dbReference>
<dbReference type="InterPro" id="IPR010985">
    <property type="entry name" value="Ribbon_hlx_hlx"/>
</dbReference>
<evidence type="ECO:0000313" key="2">
    <source>
        <dbReference type="EMBL" id="MDC9591038.1"/>
    </source>
</evidence>
<evidence type="ECO:0000313" key="3">
    <source>
        <dbReference type="Proteomes" id="UP001217178"/>
    </source>
</evidence>
<proteinExistence type="predicted"/>
<keyword evidence="2" id="KW-0238">DNA-binding</keyword>
<dbReference type="RefSeq" id="WP_273556283.1">
    <property type="nucleotide sequence ID" value="NZ_JAQRFI010000055.1"/>
</dbReference>
<accession>A0ABT5LIV7</accession>
<comment type="caution">
    <text evidence="2">The sequence shown here is derived from an EMBL/GenBank/DDBJ whole genome shotgun (WGS) entry which is preliminary data.</text>
</comment>
<protein>
    <submittedName>
        <fullName evidence="2">Arc family DNA-binding protein</fullName>
    </submittedName>
</protein>
<dbReference type="Proteomes" id="UP001217178">
    <property type="component" value="Unassembled WGS sequence"/>
</dbReference>
<dbReference type="EMBL" id="JAQRFI010000055">
    <property type="protein sequence ID" value="MDC9591038.1"/>
    <property type="molecule type" value="Genomic_DNA"/>
</dbReference>
<gene>
    <name evidence="2" type="ORF">PSI23_17535</name>
</gene>
<dbReference type="Gene3D" id="1.10.1220.10">
    <property type="entry name" value="Met repressor-like"/>
    <property type="match status" value="1"/>
</dbReference>
<evidence type="ECO:0000259" key="1">
    <source>
        <dbReference type="Pfam" id="PF03869"/>
    </source>
</evidence>
<keyword evidence="3" id="KW-1185">Reference proteome</keyword>
<feature type="domain" description="Arc-like DNA binding" evidence="1">
    <location>
        <begin position="7"/>
        <end position="43"/>
    </location>
</feature>
<reference evidence="2 3" key="1">
    <citation type="submission" date="2023-02" db="EMBL/GenBank/DDBJ databases">
        <title>Entomopathogenic bacteria.</title>
        <authorList>
            <person name="Machado R.A."/>
        </authorList>
    </citation>
    <scope>NUCLEOTIDE SEQUENCE [LARGE SCALE GENOMIC DNA]</scope>
    <source>
        <strain evidence="2 3">XENO-10</strain>
    </source>
</reference>
<dbReference type="InterPro" id="IPR013321">
    <property type="entry name" value="Arc_rbn_hlx_hlx"/>
</dbReference>
<dbReference type="Pfam" id="PF03869">
    <property type="entry name" value="Arc"/>
    <property type="match status" value="1"/>
</dbReference>
<dbReference type="InterPro" id="IPR005569">
    <property type="entry name" value="Arc_DNA-bd_dom"/>
</dbReference>